<sequence>MKHQEATLLLPPGSKAAGAKLFWQRWSPDGDPKAVILLVHGYAEHSGRYHYFAEHCLSKDYAVYAMDHWGHGQSDGTPGFVPDFSVFHDGVDQLLARAKQDFPDLPVILVGHSMGGLISATYLIGNQDRFAACVLSGPAVKAAEEPSAFLKMISGFLSRFFPKLGVLELDPNGVSRDPEVVSDYLADPLVYNGKMGARLAAEMLGNMSSVQQNAGRISLPLMMLHGGKDSLAAAEGSRFLDDHVSSTTRMLKIYPELYHEIFNEPERDQVLNDMTDWLDDRLTAGRG</sequence>
<reference evidence="2 3" key="1">
    <citation type="submission" date="2020-06" db="EMBL/GenBank/DDBJ databases">
        <authorList>
            <person name="Kim S.-J."/>
            <person name="Park S.-J."/>
        </authorList>
    </citation>
    <scope>NUCLEOTIDE SEQUENCE [LARGE SCALE GENOMIC DNA]</scope>
    <source>
        <strain evidence="2 3">SW-151</strain>
    </source>
</reference>
<organism evidence="2 3">
    <name type="scientific">Parasphingorhabdus flavimaris</name>
    <dbReference type="NCBI Taxonomy" id="266812"/>
    <lineage>
        <taxon>Bacteria</taxon>
        <taxon>Pseudomonadati</taxon>
        <taxon>Pseudomonadota</taxon>
        <taxon>Alphaproteobacteria</taxon>
        <taxon>Sphingomonadales</taxon>
        <taxon>Sphingomonadaceae</taxon>
        <taxon>Parasphingorhabdus</taxon>
    </lineage>
</organism>
<dbReference type="SUPFAM" id="SSF53474">
    <property type="entry name" value="alpha/beta-Hydrolases"/>
    <property type="match status" value="1"/>
</dbReference>
<evidence type="ECO:0000313" key="3">
    <source>
        <dbReference type="Proteomes" id="UP000652427"/>
    </source>
</evidence>
<comment type="caution">
    <text evidence="2">The sequence shown here is derived from an EMBL/GenBank/DDBJ whole genome shotgun (WGS) entry which is preliminary data.</text>
</comment>
<accession>A0ABX2N1A1</accession>
<dbReference type="InterPro" id="IPR022742">
    <property type="entry name" value="Hydrolase_4"/>
</dbReference>
<feature type="domain" description="Serine aminopeptidase S33" evidence="1">
    <location>
        <begin position="31"/>
        <end position="266"/>
    </location>
</feature>
<dbReference type="Proteomes" id="UP000652427">
    <property type="component" value="Unassembled WGS sequence"/>
</dbReference>
<dbReference type="PANTHER" id="PTHR11614">
    <property type="entry name" value="PHOSPHOLIPASE-RELATED"/>
    <property type="match status" value="1"/>
</dbReference>
<keyword evidence="3" id="KW-1185">Reference proteome</keyword>
<dbReference type="EMBL" id="JABWMH010000002">
    <property type="protein sequence ID" value="NVD27481.1"/>
    <property type="molecule type" value="Genomic_DNA"/>
</dbReference>
<dbReference type="RefSeq" id="WP_176279003.1">
    <property type="nucleotide sequence ID" value="NZ_JABWMH010000002.1"/>
</dbReference>
<evidence type="ECO:0000259" key="1">
    <source>
        <dbReference type="Pfam" id="PF12146"/>
    </source>
</evidence>
<dbReference type="InterPro" id="IPR000073">
    <property type="entry name" value="AB_hydrolase_1"/>
</dbReference>
<gene>
    <name evidence="2" type="ORF">HUO14_06135</name>
</gene>
<protein>
    <submittedName>
        <fullName evidence="2">Lysophospholipase</fullName>
    </submittedName>
</protein>
<dbReference type="InterPro" id="IPR051044">
    <property type="entry name" value="MAG_DAG_Lipase"/>
</dbReference>
<dbReference type="Pfam" id="PF12146">
    <property type="entry name" value="Hydrolase_4"/>
    <property type="match status" value="1"/>
</dbReference>
<evidence type="ECO:0000313" key="2">
    <source>
        <dbReference type="EMBL" id="NVD27481.1"/>
    </source>
</evidence>
<name>A0ABX2N1A1_9SPHN</name>
<dbReference type="PRINTS" id="PR00111">
    <property type="entry name" value="ABHYDROLASE"/>
</dbReference>
<dbReference type="InterPro" id="IPR029058">
    <property type="entry name" value="AB_hydrolase_fold"/>
</dbReference>
<proteinExistence type="predicted"/>
<dbReference type="Gene3D" id="3.40.50.1820">
    <property type="entry name" value="alpha/beta hydrolase"/>
    <property type="match status" value="1"/>
</dbReference>